<keyword evidence="7" id="KW-1185">Reference proteome</keyword>
<evidence type="ECO:0000256" key="3">
    <source>
        <dbReference type="ARBA" id="ARBA00022833"/>
    </source>
</evidence>
<feature type="non-terminal residue" evidence="8">
    <location>
        <position position="216"/>
    </location>
</feature>
<gene>
    <name evidence="8" type="primary">LOC102802360</name>
</gene>
<evidence type="ECO:0000313" key="8">
    <source>
        <dbReference type="RefSeq" id="XP_006822644.1"/>
    </source>
</evidence>
<evidence type="ECO:0000256" key="1">
    <source>
        <dbReference type="ARBA" id="ARBA00022723"/>
    </source>
</evidence>
<accession>A0ABM0MRK3</accession>
<dbReference type="Proteomes" id="UP000694865">
    <property type="component" value="Unplaced"/>
</dbReference>
<protein>
    <submittedName>
        <fullName evidence="8">Uncharacterized protein LOC102802360</fullName>
    </submittedName>
</protein>
<dbReference type="Pfam" id="PF05485">
    <property type="entry name" value="THAP"/>
    <property type="match status" value="1"/>
</dbReference>
<dbReference type="PROSITE" id="PS50950">
    <property type="entry name" value="ZF_THAP"/>
    <property type="match status" value="1"/>
</dbReference>
<reference evidence="8" key="1">
    <citation type="submission" date="2025-08" db="UniProtKB">
        <authorList>
            <consortium name="RefSeq"/>
        </authorList>
    </citation>
    <scope>IDENTIFICATION</scope>
    <source>
        <tissue evidence="8">Testes</tissue>
    </source>
</reference>
<feature type="domain" description="THAP-type" evidence="6">
    <location>
        <begin position="1"/>
        <end position="88"/>
    </location>
</feature>
<evidence type="ECO:0000256" key="5">
    <source>
        <dbReference type="PROSITE-ProRule" id="PRU00309"/>
    </source>
</evidence>
<evidence type="ECO:0000256" key="2">
    <source>
        <dbReference type="ARBA" id="ARBA00022771"/>
    </source>
</evidence>
<evidence type="ECO:0000256" key="4">
    <source>
        <dbReference type="ARBA" id="ARBA00023125"/>
    </source>
</evidence>
<keyword evidence="4 5" id="KW-0238">DNA-binding</keyword>
<dbReference type="SUPFAM" id="SSF57716">
    <property type="entry name" value="Glucocorticoid receptor-like (DNA-binding domain)"/>
    <property type="match status" value="1"/>
</dbReference>
<dbReference type="SMART" id="SM00980">
    <property type="entry name" value="THAP"/>
    <property type="match status" value="1"/>
</dbReference>
<evidence type="ECO:0000313" key="7">
    <source>
        <dbReference type="Proteomes" id="UP000694865"/>
    </source>
</evidence>
<evidence type="ECO:0000259" key="6">
    <source>
        <dbReference type="PROSITE" id="PS50950"/>
    </source>
</evidence>
<proteinExistence type="predicted"/>
<keyword evidence="3" id="KW-0862">Zinc</keyword>
<sequence length="216" mass="24318">MVTTKHCCHGNCKSDSRYSDRDYMKNVIFLRFPKPHRNLDKCKTWVHACGRQDFSVESIKKDTYICSKHFVSENGPSDEHPDPIPATYNGEQIQRFSRKRKPPKPMDVSSAASGLLLLATDTMTEPHTTEAICNGTPVSDLAVSTTQPANGQCTPDSSKDNKIETVDKGVQTDFKSQEIDLLIRLRVENTVLKNELTLLKNSDHISPTSVEKRYFS</sequence>
<keyword evidence="2 5" id="KW-0863">Zinc-finger</keyword>
<dbReference type="GeneID" id="102802360"/>
<organism evidence="7 8">
    <name type="scientific">Saccoglossus kowalevskii</name>
    <name type="common">Acorn worm</name>
    <dbReference type="NCBI Taxonomy" id="10224"/>
    <lineage>
        <taxon>Eukaryota</taxon>
        <taxon>Metazoa</taxon>
        <taxon>Hemichordata</taxon>
        <taxon>Enteropneusta</taxon>
        <taxon>Harrimaniidae</taxon>
        <taxon>Saccoglossus</taxon>
    </lineage>
</organism>
<name>A0ABM0MRK3_SACKO</name>
<keyword evidence="1" id="KW-0479">Metal-binding</keyword>
<dbReference type="InterPro" id="IPR006612">
    <property type="entry name" value="THAP_Znf"/>
</dbReference>
<dbReference type="RefSeq" id="XP_006822644.1">
    <property type="nucleotide sequence ID" value="XM_006822581.1"/>
</dbReference>